<feature type="transmembrane region" description="Helical" evidence="1">
    <location>
        <begin position="182"/>
        <end position="206"/>
    </location>
</feature>
<feature type="transmembrane region" description="Helical" evidence="1">
    <location>
        <begin position="226"/>
        <end position="244"/>
    </location>
</feature>
<organism evidence="2 3">
    <name type="scientific">Tritrichomonas foetus</name>
    <dbReference type="NCBI Taxonomy" id="1144522"/>
    <lineage>
        <taxon>Eukaryota</taxon>
        <taxon>Metamonada</taxon>
        <taxon>Parabasalia</taxon>
        <taxon>Tritrichomonadida</taxon>
        <taxon>Tritrichomonadidae</taxon>
        <taxon>Tritrichomonas</taxon>
    </lineage>
</organism>
<gene>
    <name evidence="2" type="ORF">TRFO_12510</name>
</gene>
<dbReference type="RefSeq" id="XP_068370475.1">
    <property type="nucleotide sequence ID" value="XM_068496678.1"/>
</dbReference>
<feature type="transmembrane region" description="Helical" evidence="1">
    <location>
        <begin position="283"/>
        <end position="307"/>
    </location>
</feature>
<keyword evidence="3" id="KW-1185">Reference proteome</keyword>
<feature type="transmembrane region" description="Helical" evidence="1">
    <location>
        <begin position="313"/>
        <end position="334"/>
    </location>
</feature>
<comment type="caution">
    <text evidence="2">The sequence shown here is derived from an EMBL/GenBank/DDBJ whole genome shotgun (WGS) entry which is preliminary data.</text>
</comment>
<keyword evidence="1" id="KW-0812">Transmembrane</keyword>
<dbReference type="GeneID" id="94831382"/>
<protein>
    <submittedName>
        <fullName evidence="2">Uncharacterized protein</fullName>
    </submittedName>
</protein>
<evidence type="ECO:0000313" key="3">
    <source>
        <dbReference type="Proteomes" id="UP000179807"/>
    </source>
</evidence>
<evidence type="ECO:0000313" key="2">
    <source>
        <dbReference type="EMBL" id="OHT17339.1"/>
    </source>
</evidence>
<dbReference type="VEuPathDB" id="TrichDB:TRFO_12510"/>
<reference evidence="2" key="1">
    <citation type="submission" date="2016-10" db="EMBL/GenBank/DDBJ databases">
        <authorList>
            <person name="Benchimol M."/>
            <person name="Almeida L.G."/>
            <person name="Vasconcelos A.T."/>
            <person name="Perreira-Neves A."/>
            <person name="Rosa I.A."/>
            <person name="Tasca T."/>
            <person name="Bogo M.R."/>
            <person name="de Souza W."/>
        </authorList>
    </citation>
    <scope>NUCLEOTIDE SEQUENCE [LARGE SCALE GENOMIC DNA]</scope>
    <source>
        <strain evidence="2">K</strain>
    </source>
</reference>
<feature type="transmembrane region" description="Helical" evidence="1">
    <location>
        <begin position="250"/>
        <end position="271"/>
    </location>
</feature>
<sequence length="356" mass="42783">MKINESKIYHFIDASVYKRGVIYSFIFIIIINSVWFLIPFEFTKIEFSKNIPLNALNVGPISYWSQPLYVISEKPIRQSSVGIITHSNPNMILIPKYGDYFHPTFKFWCINENFTLYFYPHNTENQNFLLIHNAQSSQFLFFSKIAILLVYIVLYFIKFEFSNNDKLLYFSFFLYNIQKMKIFHFSIPCHDFFQTFFFAIFMYFLIYKPFMNNITNEIFQNHHDKIIDYFLRILTFVVIILFYLSNRFIIFQQATFIVWLIFNLVYIFTHVHSSNSHSNKAYMAYNVFWALMILNSVFISSLALIHVEFFDQTFLFELFDLSTIITYLLSSAVIEKKIKMMTEFNEMNPMSQFLEK</sequence>
<name>A0A1J4L1M7_9EUKA</name>
<dbReference type="AlphaFoldDB" id="A0A1J4L1M7"/>
<keyword evidence="1" id="KW-0472">Membrane</keyword>
<dbReference type="EMBL" id="MLAK01000014">
    <property type="protein sequence ID" value="OHT17339.1"/>
    <property type="molecule type" value="Genomic_DNA"/>
</dbReference>
<dbReference type="Proteomes" id="UP000179807">
    <property type="component" value="Unassembled WGS sequence"/>
</dbReference>
<feature type="transmembrane region" description="Helical" evidence="1">
    <location>
        <begin position="20"/>
        <end position="40"/>
    </location>
</feature>
<evidence type="ECO:0000256" key="1">
    <source>
        <dbReference type="SAM" id="Phobius"/>
    </source>
</evidence>
<feature type="transmembrane region" description="Helical" evidence="1">
    <location>
        <begin position="139"/>
        <end position="157"/>
    </location>
</feature>
<keyword evidence="1" id="KW-1133">Transmembrane helix</keyword>
<accession>A0A1J4L1M7</accession>
<proteinExistence type="predicted"/>